<organism evidence="1 2">
    <name type="scientific">Natrarchaeobius halalkaliphilus</name>
    <dbReference type="NCBI Taxonomy" id="1679091"/>
    <lineage>
        <taxon>Archaea</taxon>
        <taxon>Methanobacteriati</taxon>
        <taxon>Methanobacteriota</taxon>
        <taxon>Stenosarchaea group</taxon>
        <taxon>Halobacteria</taxon>
        <taxon>Halobacteriales</taxon>
        <taxon>Natrialbaceae</taxon>
        <taxon>Natrarchaeobius</taxon>
    </lineage>
</organism>
<keyword evidence="1" id="KW-0808">Transferase</keyword>
<protein>
    <submittedName>
        <fullName evidence="1">GNAT family acetyltransferase</fullName>
    </submittedName>
</protein>
<evidence type="ECO:0000313" key="1">
    <source>
        <dbReference type="EMBL" id="RQG89762.1"/>
    </source>
</evidence>
<dbReference type="OrthoDB" id="333505at2157"/>
<evidence type="ECO:0000313" key="2">
    <source>
        <dbReference type="Proteomes" id="UP000273828"/>
    </source>
</evidence>
<dbReference type="Proteomes" id="UP000273828">
    <property type="component" value="Unassembled WGS sequence"/>
</dbReference>
<name>A0A3N6MWB0_9EURY</name>
<sequence>MQPISIDGTGTIYVSEADGARGSKGTFLVAYESRDADSRYGWFCTNCKSVDNAMDSMGRIKCNVCENFRKPTEWDAAHE</sequence>
<gene>
    <name evidence="1" type="ORF">EA462_07010</name>
</gene>
<dbReference type="EMBL" id="REFY01000003">
    <property type="protein sequence ID" value="RQG89762.1"/>
    <property type="molecule type" value="Genomic_DNA"/>
</dbReference>
<dbReference type="GO" id="GO:0016740">
    <property type="term" value="F:transferase activity"/>
    <property type="evidence" value="ECO:0007669"/>
    <property type="project" value="UniProtKB-KW"/>
</dbReference>
<comment type="caution">
    <text evidence="1">The sequence shown here is derived from an EMBL/GenBank/DDBJ whole genome shotgun (WGS) entry which is preliminary data.</text>
</comment>
<dbReference type="InterPro" id="IPR043854">
    <property type="entry name" value="DUF5816"/>
</dbReference>
<proteinExistence type="predicted"/>
<dbReference type="AlphaFoldDB" id="A0A3N6MWB0"/>
<dbReference type="RefSeq" id="WP_124177842.1">
    <property type="nucleotide sequence ID" value="NZ_REFY01000003.1"/>
</dbReference>
<accession>A0A3N6MWB0</accession>
<reference evidence="1 2" key="1">
    <citation type="submission" date="2018-10" db="EMBL/GenBank/DDBJ databases">
        <title>Natrarchaeobius chitinivorans gen. nov., sp. nov., and Natrarchaeobius haloalkaliphilus sp. nov., alkaliphilic, chitin-utilizing haloarchaea from hypersaline alkaline lakes.</title>
        <authorList>
            <person name="Sorokin D.Y."/>
            <person name="Elcheninov A.G."/>
            <person name="Kostrikina N.A."/>
            <person name="Bale N.J."/>
            <person name="Sinninghe Damste J.S."/>
            <person name="Khijniak T.V."/>
            <person name="Kublanov I.V."/>
            <person name="Toshchakov S.V."/>
        </authorList>
    </citation>
    <scope>NUCLEOTIDE SEQUENCE [LARGE SCALE GENOMIC DNA]</scope>
    <source>
        <strain evidence="1 2">AArcht-Sl</strain>
    </source>
</reference>
<keyword evidence="2" id="KW-1185">Reference proteome</keyword>
<dbReference type="Pfam" id="PF19133">
    <property type="entry name" value="DUF5816"/>
    <property type="match status" value="1"/>
</dbReference>